<dbReference type="OrthoDB" id="9786554at2"/>
<gene>
    <name evidence="1" type="ORF">D5R40_17955</name>
</gene>
<protein>
    <submittedName>
        <fullName evidence="1">DUF177 domain-containing protein</fullName>
    </submittedName>
</protein>
<evidence type="ECO:0000313" key="1">
    <source>
        <dbReference type="EMBL" id="RQH37995.1"/>
    </source>
</evidence>
<dbReference type="AlphaFoldDB" id="A0A3N6PRF4"/>
<dbReference type="EMBL" id="RCBY01000104">
    <property type="protein sequence ID" value="RQH37995.1"/>
    <property type="molecule type" value="Genomic_DNA"/>
</dbReference>
<dbReference type="InterPro" id="IPR003772">
    <property type="entry name" value="YceD"/>
</dbReference>
<sequence>MEVIHIPSLLKKTEQTEAIKFEEFISDLDTLTPVRGYLQVTHHGNYLEVKGKSETIITLTCDRCLKQYNYKLAIAPKELIWFQEIKEQKDLFQIEVENSVEDLVETLPPDGYFNPKEWVYEQLCLAVPPRKLCDKNCQGIKLSEKNGSSLMIDRRWAGLESIKKQLNINNN</sequence>
<dbReference type="Proteomes" id="UP000269154">
    <property type="component" value="Unassembled WGS sequence"/>
</dbReference>
<proteinExistence type="predicted"/>
<accession>A0A3N6PRF4</accession>
<organism evidence="1 2">
    <name type="scientific">Okeania hirsuta</name>
    <dbReference type="NCBI Taxonomy" id="1458930"/>
    <lineage>
        <taxon>Bacteria</taxon>
        <taxon>Bacillati</taxon>
        <taxon>Cyanobacteriota</taxon>
        <taxon>Cyanophyceae</taxon>
        <taxon>Oscillatoriophycideae</taxon>
        <taxon>Oscillatoriales</taxon>
        <taxon>Microcoleaceae</taxon>
        <taxon>Okeania</taxon>
    </lineage>
</organism>
<evidence type="ECO:0000313" key="2">
    <source>
        <dbReference type="Proteomes" id="UP000269154"/>
    </source>
</evidence>
<name>A0A3N6PRF4_9CYAN</name>
<dbReference type="Pfam" id="PF02620">
    <property type="entry name" value="YceD"/>
    <property type="match status" value="1"/>
</dbReference>
<comment type="caution">
    <text evidence="1">The sequence shown here is derived from an EMBL/GenBank/DDBJ whole genome shotgun (WGS) entry which is preliminary data.</text>
</comment>
<reference evidence="1 2" key="1">
    <citation type="journal article" date="2018" name="ACS Chem. Biol.">
        <title>Ketoreductase domain dysfunction expands chemodiversity: malyngamide biosynthesis in the cyanobacterium Okeania hirsuta.</title>
        <authorList>
            <person name="Moss N.A."/>
            <person name="Leao T."/>
            <person name="Rankin M."/>
            <person name="McCullough T.M."/>
            <person name="Qu P."/>
            <person name="Korobeynikov A."/>
            <person name="Smith J.L."/>
            <person name="Gerwick L."/>
            <person name="Gerwick W.H."/>
        </authorList>
    </citation>
    <scope>NUCLEOTIDE SEQUENCE [LARGE SCALE GENOMIC DNA]</scope>
    <source>
        <strain evidence="1 2">PAB10Feb10-1</strain>
    </source>
</reference>
<keyword evidence="2" id="KW-1185">Reference proteome</keyword>
<dbReference type="RefSeq" id="WP_124147115.1">
    <property type="nucleotide sequence ID" value="NZ_CAWOKI010000226.1"/>
</dbReference>